<dbReference type="Proteomes" id="UP000026923">
    <property type="component" value="Unassembled WGS sequence"/>
</dbReference>
<name>A0A061JNR7_STUST</name>
<dbReference type="EMBL" id="AMCZ02000027">
    <property type="protein sequence ID" value="EWC39995.1"/>
    <property type="molecule type" value="Genomic_DNA"/>
</dbReference>
<dbReference type="AlphaFoldDB" id="A0A061JNR7"/>
<evidence type="ECO:0000313" key="1">
    <source>
        <dbReference type="EMBL" id="EWC39995.1"/>
    </source>
</evidence>
<proteinExistence type="predicted"/>
<accession>A0A061JNR7</accession>
<dbReference type="HOGENOM" id="CLU_2651758_0_0_6"/>
<gene>
    <name evidence="1" type="ORF">B597_017560</name>
</gene>
<reference evidence="1 2" key="1">
    <citation type="journal article" date="2013" name="Genome Announc.">
        <title>Draft Genome of the Nitrogen-Fixing Bacterium Pseudomonas stutzeri Strain KOS6 Isolated from Industrial Hydrocarbon Sludge.</title>
        <authorList>
            <person name="Grigoryeva T.V."/>
            <person name="Laikov A.V."/>
            <person name="Naumova R.P."/>
            <person name="Manolov A.I."/>
            <person name="Larin A.K."/>
            <person name="Karpova I.Y."/>
            <person name="Semashko T.A."/>
            <person name="Alexeev D.G."/>
            <person name="Kostryukova E.S."/>
            <person name="Muller R."/>
            <person name="Govorun V.M."/>
        </authorList>
    </citation>
    <scope>NUCLEOTIDE SEQUENCE [LARGE SCALE GENOMIC DNA]</scope>
    <source>
        <strain evidence="1 2">KOS6</strain>
    </source>
</reference>
<sequence>MGDSGNALAQASVALPLASNGVEARRLDVHDLGQIGQPDRIEAMRVKQGLCDGYALLAVEGRAALPGFSFISSSPH</sequence>
<protein>
    <submittedName>
        <fullName evidence="1">Uncharacterized protein</fullName>
    </submittedName>
</protein>
<organism evidence="1 2">
    <name type="scientific">Stutzerimonas stutzeri KOS6</name>
    <dbReference type="NCBI Taxonomy" id="1218352"/>
    <lineage>
        <taxon>Bacteria</taxon>
        <taxon>Pseudomonadati</taxon>
        <taxon>Pseudomonadota</taxon>
        <taxon>Gammaproteobacteria</taxon>
        <taxon>Pseudomonadales</taxon>
        <taxon>Pseudomonadaceae</taxon>
        <taxon>Stutzerimonas</taxon>
    </lineage>
</organism>
<evidence type="ECO:0000313" key="2">
    <source>
        <dbReference type="Proteomes" id="UP000026923"/>
    </source>
</evidence>
<comment type="caution">
    <text evidence="1">The sequence shown here is derived from an EMBL/GenBank/DDBJ whole genome shotgun (WGS) entry which is preliminary data.</text>
</comment>